<dbReference type="FunFam" id="1.10.8.270:FF:000016">
    <property type="entry name" value="TBC1 domain family member 2A"/>
    <property type="match status" value="1"/>
</dbReference>
<evidence type="ECO:0000313" key="2">
    <source>
        <dbReference type="EMBL" id="KAL0307341.1"/>
    </source>
</evidence>
<dbReference type="SUPFAM" id="SSF47923">
    <property type="entry name" value="Ypt/Rab-GAP domain of gyp1p"/>
    <property type="match status" value="2"/>
</dbReference>
<dbReference type="PANTHER" id="PTHR47219">
    <property type="entry name" value="RAB GTPASE-ACTIVATING PROTEIN 1-LIKE"/>
    <property type="match status" value="1"/>
</dbReference>
<feature type="domain" description="Rab-GAP TBC" evidence="1">
    <location>
        <begin position="114"/>
        <end position="305"/>
    </location>
</feature>
<comment type="caution">
    <text evidence="2">The sequence shown here is derived from an EMBL/GenBank/DDBJ whole genome shotgun (WGS) entry which is preliminary data.</text>
</comment>
<dbReference type="Pfam" id="PF00566">
    <property type="entry name" value="RabGAP-TBC"/>
    <property type="match status" value="1"/>
</dbReference>
<dbReference type="Gene3D" id="1.10.10.750">
    <property type="entry name" value="Ypt/Rab-GAP domain of gyp1p, domain 1"/>
    <property type="match status" value="1"/>
</dbReference>
<reference evidence="2" key="1">
    <citation type="submission" date="2020-06" db="EMBL/GenBank/DDBJ databases">
        <authorList>
            <person name="Li T."/>
            <person name="Hu X."/>
            <person name="Zhang T."/>
            <person name="Song X."/>
            <person name="Zhang H."/>
            <person name="Dai N."/>
            <person name="Sheng W."/>
            <person name="Hou X."/>
            <person name="Wei L."/>
        </authorList>
    </citation>
    <scope>NUCLEOTIDE SEQUENCE</scope>
    <source>
        <strain evidence="2">G02</strain>
        <tissue evidence="2">Leaf</tissue>
    </source>
</reference>
<dbReference type="Gene3D" id="1.10.8.270">
    <property type="entry name" value="putative rabgap domain of human tbc1 domain family member 14 like domains"/>
    <property type="match status" value="1"/>
</dbReference>
<dbReference type="InterPro" id="IPR050302">
    <property type="entry name" value="Rab_GAP_TBC_domain"/>
</dbReference>
<sequence length="396" mass="45030">MYGGSGIQSKRDLEIEYQAQIPILRPSIHARRANMTVKFQDLYGFTVEGNVDDVNVLNEVREKVRQQGRVWWALEASKGANWYLDAHVSSTLKSSLKFSALTNAITLKRLIRKGIPPNLRPKVWFTLSGAAKKKSTVPDSYYNDLTSAVEDKVTSATKQIDHDLPRTFPGHPWLDTPEGHAALRRVLVGYSFRDSDVGYCQGLNYVAALLLLVMKTEEEAFWMLAVLLENVLVNDCYTNNLSGCHVEQRVFKDLLTKKCPRIAAHLESLEFDVSLVCTEWFLCLFSKSLPSETTLRVWDVLFYEGAQVLFNVALAIFKMNESQLLTTHHVGDVINVIQRSTHHLFDPDELLTVAFDKIGLMTTTNISKQRKKQEPAVMAELDQRIRRLNSVNEREK</sequence>
<dbReference type="FunFam" id="1.10.10.750:FF:000011">
    <property type="entry name" value="TBC1 domain family member 2B-like"/>
    <property type="match status" value="1"/>
</dbReference>
<dbReference type="GO" id="GO:0031267">
    <property type="term" value="F:small GTPase binding"/>
    <property type="evidence" value="ECO:0007669"/>
    <property type="project" value="TreeGrafter"/>
</dbReference>
<dbReference type="InterPro" id="IPR035969">
    <property type="entry name" value="Rab-GAP_TBC_sf"/>
</dbReference>
<organism evidence="2">
    <name type="scientific">Sesamum radiatum</name>
    <name type="common">Black benniseed</name>
    <dbReference type="NCBI Taxonomy" id="300843"/>
    <lineage>
        <taxon>Eukaryota</taxon>
        <taxon>Viridiplantae</taxon>
        <taxon>Streptophyta</taxon>
        <taxon>Embryophyta</taxon>
        <taxon>Tracheophyta</taxon>
        <taxon>Spermatophyta</taxon>
        <taxon>Magnoliopsida</taxon>
        <taxon>eudicotyledons</taxon>
        <taxon>Gunneridae</taxon>
        <taxon>Pentapetalae</taxon>
        <taxon>asterids</taxon>
        <taxon>lamiids</taxon>
        <taxon>Lamiales</taxon>
        <taxon>Pedaliaceae</taxon>
        <taxon>Sesamum</taxon>
    </lineage>
</organism>
<proteinExistence type="predicted"/>
<reference evidence="2" key="2">
    <citation type="journal article" date="2024" name="Plant">
        <title>Genomic evolution and insights into agronomic trait innovations of Sesamum species.</title>
        <authorList>
            <person name="Miao H."/>
            <person name="Wang L."/>
            <person name="Qu L."/>
            <person name="Liu H."/>
            <person name="Sun Y."/>
            <person name="Le M."/>
            <person name="Wang Q."/>
            <person name="Wei S."/>
            <person name="Zheng Y."/>
            <person name="Lin W."/>
            <person name="Duan Y."/>
            <person name="Cao H."/>
            <person name="Xiong S."/>
            <person name="Wang X."/>
            <person name="Wei L."/>
            <person name="Li C."/>
            <person name="Ma Q."/>
            <person name="Ju M."/>
            <person name="Zhao R."/>
            <person name="Li G."/>
            <person name="Mu C."/>
            <person name="Tian Q."/>
            <person name="Mei H."/>
            <person name="Zhang T."/>
            <person name="Gao T."/>
            <person name="Zhang H."/>
        </authorList>
    </citation>
    <scope>NUCLEOTIDE SEQUENCE</scope>
    <source>
        <strain evidence="2">G02</strain>
    </source>
</reference>
<dbReference type="EMBL" id="JACGWJ010000028">
    <property type="protein sequence ID" value="KAL0307341.1"/>
    <property type="molecule type" value="Genomic_DNA"/>
</dbReference>
<accession>A0AAW2KMC8</accession>
<dbReference type="GO" id="GO:0005096">
    <property type="term" value="F:GTPase activator activity"/>
    <property type="evidence" value="ECO:0007669"/>
    <property type="project" value="TreeGrafter"/>
</dbReference>
<name>A0AAW2KMC8_SESRA</name>
<evidence type="ECO:0000259" key="1">
    <source>
        <dbReference type="PROSITE" id="PS50086"/>
    </source>
</evidence>
<dbReference type="FunFam" id="1.10.472.80:FF:000040">
    <property type="entry name" value="TBC1 domain family member 2A"/>
    <property type="match status" value="1"/>
</dbReference>
<protein>
    <submittedName>
        <fullName evidence="2">TBC1 domain family member 2B</fullName>
    </submittedName>
</protein>
<dbReference type="SMART" id="SM00164">
    <property type="entry name" value="TBC"/>
    <property type="match status" value="1"/>
</dbReference>
<dbReference type="PROSITE" id="PS50086">
    <property type="entry name" value="TBC_RABGAP"/>
    <property type="match status" value="1"/>
</dbReference>
<dbReference type="Gene3D" id="1.10.472.80">
    <property type="entry name" value="Ypt/Rab-GAP domain of gyp1p, domain 3"/>
    <property type="match status" value="1"/>
</dbReference>
<dbReference type="InterPro" id="IPR000195">
    <property type="entry name" value="Rab-GAP-TBC_dom"/>
</dbReference>
<gene>
    <name evidence="2" type="ORF">Sradi_6151400</name>
</gene>
<dbReference type="AlphaFoldDB" id="A0AAW2KMC8"/>
<dbReference type="PANTHER" id="PTHR47219:SF20">
    <property type="entry name" value="TBC1 DOMAIN FAMILY MEMBER 2B"/>
    <property type="match status" value="1"/>
</dbReference>